<evidence type="ECO:0000256" key="2">
    <source>
        <dbReference type="ARBA" id="ARBA00004798"/>
    </source>
</evidence>
<comment type="catalytic activity">
    <reaction evidence="1 9">
        <text>(2R)-2-phosphoglycerate = (2R)-3-phosphoglycerate</text>
        <dbReference type="Rhea" id="RHEA:15901"/>
        <dbReference type="ChEBI" id="CHEBI:58272"/>
        <dbReference type="ChEBI" id="CHEBI:58289"/>
        <dbReference type="EC" id="5.4.2.11"/>
    </reaction>
</comment>
<dbReference type="GO" id="GO:0004619">
    <property type="term" value="F:phosphoglycerate mutase activity"/>
    <property type="evidence" value="ECO:0007669"/>
    <property type="project" value="UniProtKB-EC"/>
</dbReference>
<dbReference type="AlphaFoldDB" id="A0A4T0X195"/>
<comment type="similarity">
    <text evidence="3 9">Belongs to the phosphoglycerate mutase family. BPG-dependent PGAM subfamily.</text>
</comment>
<dbReference type="OrthoDB" id="354304at2759"/>
<keyword evidence="5 9" id="KW-0413">Isomerase</keyword>
<feature type="site" description="Transition state stabilizer" evidence="8">
    <location>
        <position position="191"/>
    </location>
</feature>
<dbReference type="PANTHER" id="PTHR11931">
    <property type="entry name" value="PHOSPHOGLYCERATE MUTASE"/>
    <property type="match status" value="1"/>
</dbReference>
<dbReference type="SUPFAM" id="SSF53254">
    <property type="entry name" value="Phosphoglycerate mutase-like"/>
    <property type="match status" value="1"/>
</dbReference>
<evidence type="ECO:0000256" key="3">
    <source>
        <dbReference type="ARBA" id="ARBA00006717"/>
    </source>
</evidence>
<comment type="caution">
    <text evidence="10">The sequence shown here is derived from an EMBL/GenBank/DDBJ whole genome shotgun (WGS) entry which is preliminary data.</text>
</comment>
<feature type="binding site" evidence="7">
    <location>
        <begin position="8"/>
        <end position="15"/>
    </location>
    <ligand>
        <name>substrate</name>
    </ligand>
</feature>
<dbReference type="PROSITE" id="PS00175">
    <property type="entry name" value="PG_MUTASE"/>
    <property type="match status" value="1"/>
</dbReference>
<dbReference type="Pfam" id="PF00300">
    <property type="entry name" value="His_Phos_1"/>
    <property type="match status" value="2"/>
</dbReference>
<feature type="binding site" evidence="7">
    <location>
        <begin position="118"/>
        <end position="119"/>
    </location>
    <ligand>
        <name>substrate</name>
    </ligand>
</feature>
<evidence type="ECO:0000256" key="7">
    <source>
        <dbReference type="PIRSR" id="PIRSR613078-2"/>
    </source>
</evidence>
<dbReference type="Gene3D" id="3.40.50.1240">
    <property type="entry name" value="Phosphoglycerate mutase-like"/>
    <property type="match status" value="1"/>
</dbReference>
<feature type="binding site" evidence="7">
    <location>
        <begin position="91"/>
        <end position="94"/>
    </location>
    <ligand>
        <name>substrate</name>
    </ligand>
</feature>
<keyword evidence="11" id="KW-1185">Reference proteome</keyword>
<sequence>MPKLLLLRHGQSSFNNESKFCGWIDAPLTDTGREQANNTALLLKTNELTKDIPIHLLVTSRLQRAVCTSNIILEKIGRMDMDEIKTWRLNERHYGSFQGIKKNKILNEVGKEKFVYYRRGYSGCPPECDIESEFYKDTIRIAKFDPELREQPKLVPKCESLEMVINRLTPFWEGTILETLKKDENVLCVTHGSVVRGLLTILYNLTHEEVENLNIPNGMPILIEFDEIFKPKKWIYLEPEKAKIEAELVKHDGLN</sequence>
<evidence type="ECO:0000313" key="11">
    <source>
        <dbReference type="Proteomes" id="UP000307173"/>
    </source>
</evidence>
<dbReference type="GO" id="GO:0006096">
    <property type="term" value="P:glycolytic process"/>
    <property type="evidence" value="ECO:0007669"/>
    <property type="project" value="UniProtKB-UniPathway"/>
</dbReference>
<dbReference type="UniPathway" id="UPA00109">
    <property type="reaction ID" value="UER00186"/>
</dbReference>
<dbReference type="PIRSF" id="PIRSF000709">
    <property type="entry name" value="6PFK_2-Ptase"/>
    <property type="match status" value="1"/>
</dbReference>
<protein>
    <recommendedName>
        <fullName evidence="9">Phosphoglycerate mutase</fullName>
        <ecNumber evidence="9">5.4.2.11</ecNumber>
    </recommendedName>
</protein>
<dbReference type="Proteomes" id="UP000307173">
    <property type="component" value="Unassembled WGS sequence"/>
</dbReference>
<dbReference type="InterPro" id="IPR001345">
    <property type="entry name" value="PG/BPGM_mutase_AS"/>
</dbReference>
<evidence type="ECO:0000256" key="1">
    <source>
        <dbReference type="ARBA" id="ARBA00000380"/>
    </source>
</evidence>
<reference evidence="10 11" key="1">
    <citation type="journal article" date="2019" name="Front. Genet.">
        <title>Whole-Genome Sequencing of the Opportunistic Yeast Pathogen Candida inconspicua Uncovers Its Hybrid Origin.</title>
        <authorList>
            <person name="Mixao V."/>
            <person name="Hansen A.P."/>
            <person name="Saus E."/>
            <person name="Boekhout T."/>
            <person name="Lass-Florl C."/>
            <person name="Gabaldon T."/>
        </authorList>
    </citation>
    <scope>NUCLEOTIDE SEQUENCE [LARGE SCALE GENOMIC DNA]</scope>
    <source>
        <strain evidence="10 11">CBS 180</strain>
    </source>
</reference>
<feature type="binding site" evidence="7">
    <location>
        <position position="64"/>
    </location>
    <ligand>
        <name>substrate</name>
    </ligand>
</feature>
<evidence type="ECO:0000313" key="10">
    <source>
        <dbReference type="EMBL" id="TID25522.1"/>
    </source>
</evidence>
<gene>
    <name evidence="10" type="ORF">CANINC_002912</name>
</gene>
<keyword evidence="4 9" id="KW-0324">Glycolysis</keyword>
<comment type="pathway">
    <text evidence="2 9">Carbohydrate degradation; glycolysis; pyruvate from D-glyceraldehyde 3-phosphate: step 3/5.</text>
</comment>
<evidence type="ECO:0000256" key="8">
    <source>
        <dbReference type="PIRSR" id="PIRSR613078-3"/>
    </source>
</evidence>
<organism evidence="10 11">
    <name type="scientific">Pichia inconspicua</name>
    <dbReference type="NCBI Taxonomy" id="52247"/>
    <lineage>
        <taxon>Eukaryota</taxon>
        <taxon>Fungi</taxon>
        <taxon>Dikarya</taxon>
        <taxon>Ascomycota</taxon>
        <taxon>Saccharomycotina</taxon>
        <taxon>Pichiomycetes</taxon>
        <taxon>Pichiales</taxon>
        <taxon>Pichiaceae</taxon>
        <taxon>Pichia</taxon>
    </lineage>
</organism>
<feature type="active site" description="Proton donor/acceptor" evidence="6">
    <location>
        <position position="91"/>
    </location>
</feature>
<dbReference type="SMART" id="SM00855">
    <property type="entry name" value="PGAM"/>
    <property type="match status" value="1"/>
</dbReference>
<dbReference type="HAMAP" id="MF_01039">
    <property type="entry name" value="PGAM_GpmA"/>
    <property type="match status" value="1"/>
</dbReference>
<dbReference type="STRING" id="52247.A0A4T0X195"/>
<feature type="active site" description="Tele-phosphohistidine intermediate" evidence="6">
    <location>
        <position position="9"/>
    </location>
</feature>
<dbReference type="NCBIfam" id="TIGR01258">
    <property type="entry name" value="pgm_1"/>
    <property type="match status" value="1"/>
</dbReference>
<proteinExistence type="inferred from homology"/>
<dbReference type="InterPro" id="IPR005952">
    <property type="entry name" value="Phosphogly_mut1"/>
</dbReference>
<dbReference type="InterPro" id="IPR029033">
    <property type="entry name" value="His_PPase_superfam"/>
</dbReference>
<evidence type="ECO:0000256" key="6">
    <source>
        <dbReference type="PIRSR" id="PIRSR613078-1"/>
    </source>
</evidence>
<name>A0A4T0X195_9ASCO</name>
<dbReference type="CDD" id="cd07067">
    <property type="entry name" value="HP_PGM_like"/>
    <property type="match status" value="1"/>
</dbReference>
<dbReference type="EC" id="5.4.2.11" evidence="9"/>
<evidence type="ECO:0000256" key="9">
    <source>
        <dbReference type="RuleBase" id="RU004511"/>
    </source>
</evidence>
<dbReference type="EMBL" id="SELW01000481">
    <property type="protein sequence ID" value="TID25522.1"/>
    <property type="molecule type" value="Genomic_DNA"/>
</dbReference>
<evidence type="ECO:0000256" key="4">
    <source>
        <dbReference type="ARBA" id="ARBA00023152"/>
    </source>
</evidence>
<dbReference type="InterPro" id="IPR013078">
    <property type="entry name" value="His_Pase_superF_clade-1"/>
</dbReference>
<feature type="binding site" evidence="7">
    <location>
        <position position="102"/>
    </location>
    <ligand>
        <name>substrate</name>
    </ligand>
</feature>
<accession>A0A4T0X195</accession>
<evidence type="ECO:0000256" key="5">
    <source>
        <dbReference type="ARBA" id="ARBA00023235"/>
    </source>
</evidence>